<proteinExistence type="predicted"/>
<reference evidence="1" key="2">
    <citation type="journal article" date="2015" name="Fish Shellfish Immunol.">
        <title>Early steps in the European eel (Anguilla anguilla)-Vibrio vulnificus interaction in the gills: Role of the RtxA13 toxin.</title>
        <authorList>
            <person name="Callol A."/>
            <person name="Pajuelo D."/>
            <person name="Ebbesson L."/>
            <person name="Teles M."/>
            <person name="MacKenzie S."/>
            <person name="Amaro C."/>
        </authorList>
    </citation>
    <scope>NUCLEOTIDE SEQUENCE</scope>
</reference>
<reference evidence="1" key="1">
    <citation type="submission" date="2014-11" db="EMBL/GenBank/DDBJ databases">
        <authorList>
            <person name="Amaro Gonzalez C."/>
        </authorList>
    </citation>
    <scope>NUCLEOTIDE SEQUENCE</scope>
</reference>
<name>A0A0E9UUV6_ANGAN</name>
<sequence>MLARIHSSERNANNSIT</sequence>
<dbReference type="EMBL" id="GBXM01038908">
    <property type="protein sequence ID" value="JAH69669.1"/>
    <property type="molecule type" value="Transcribed_RNA"/>
</dbReference>
<dbReference type="AlphaFoldDB" id="A0A0E9UUV6"/>
<accession>A0A0E9UUV6</accession>
<protein>
    <submittedName>
        <fullName evidence="1">Uncharacterized protein</fullName>
    </submittedName>
</protein>
<organism evidence="1">
    <name type="scientific">Anguilla anguilla</name>
    <name type="common">European freshwater eel</name>
    <name type="synonym">Muraena anguilla</name>
    <dbReference type="NCBI Taxonomy" id="7936"/>
    <lineage>
        <taxon>Eukaryota</taxon>
        <taxon>Metazoa</taxon>
        <taxon>Chordata</taxon>
        <taxon>Craniata</taxon>
        <taxon>Vertebrata</taxon>
        <taxon>Euteleostomi</taxon>
        <taxon>Actinopterygii</taxon>
        <taxon>Neopterygii</taxon>
        <taxon>Teleostei</taxon>
        <taxon>Anguilliformes</taxon>
        <taxon>Anguillidae</taxon>
        <taxon>Anguilla</taxon>
    </lineage>
</organism>
<evidence type="ECO:0000313" key="1">
    <source>
        <dbReference type="EMBL" id="JAH69669.1"/>
    </source>
</evidence>